<evidence type="ECO:0000256" key="8">
    <source>
        <dbReference type="PIRNR" id="PIRNR017222"/>
    </source>
</evidence>
<feature type="domain" description="Translation initiation factor beta propellor-like" evidence="10">
    <location>
        <begin position="240"/>
        <end position="438"/>
    </location>
</feature>
<keyword evidence="7 8" id="KW-0648">Protein biosynthesis</keyword>
<evidence type="ECO:0000256" key="7">
    <source>
        <dbReference type="ARBA" id="ARBA00022917"/>
    </source>
</evidence>
<evidence type="ECO:0000313" key="11">
    <source>
        <dbReference type="EMBL" id="ODV62116.1"/>
    </source>
</evidence>
<evidence type="ECO:0000256" key="1">
    <source>
        <dbReference type="ARBA" id="ARBA00009573"/>
    </source>
</evidence>
<dbReference type="PIRSF" id="PIRSF017222">
    <property type="entry name" value="eIF2A"/>
    <property type="match status" value="1"/>
</dbReference>
<dbReference type="PANTHER" id="PTHR13227">
    <property type="entry name" value="EUKARYOTIC TRANSLATION INITIATION FACTOR 2A"/>
    <property type="match status" value="1"/>
</dbReference>
<comment type="function">
    <text evidence="8">Functions in the early steps of protein synthesis of a small number of specific mRNAs. Acts by directing the binding of methionyl-tRNAi to 40S ribosomal subunits. In contrast to the eIF-2 complex, it binds methionyl-tRNAi to 40S subunits in a codon-dependent manner, whereas the eIF-2 complex binds methionyl-tRNAi to 40S subunits in a GTP-dependent manner.</text>
</comment>
<evidence type="ECO:0000256" key="5">
    <source>
        <dbReference type="ARBA" id="ARBA00022737"/>
    </source>
</evidence>
<sequence>MSSHTPLTQFYCKTPKSIELILGNPSFDSTSILDNSNPPDNASSSAPASFLIIRSSTYSPDGRVFVFTQLNSVFVVDSASSADPIKLSFDNDVFDVHLSPNSSLLSVWEKPSKDAQNNWINNVSVYNLKSSTKIADYLAVSQSNWKPQYTFDERFFTKFNSKSQNQINIYEISKDFTELNLNKKPYASLVSPTTIQTYQISPGQNPSIAIFIPEKNSKPASVKIYQITKNLNFNTPISFKTFFKAERCVLKWNILGTALLALASTDVDASNKSYYGESNLYLLPRSSAQSSFSSSTRITLDKEGPIHDISWSPSSREFGVIYGYMPSKTAFFDVRGNLLHQLPQLPKNTILFSPHAKFILVAGFGNLQGTVDIYDRQQKFKKISSFKAENTSVCQWSPDGRFILTATTSPRLRVDNGVKIWHASGKLIFIKEFKELLGVDWKFQPLESFPPLKKLLEETPEEHESVKLWKLTNSTSKITASNKPKTAYVPPHARRNGTNGSTAQTSLYQKELARTIGSDLQKPFSPRQKIIPGAPEPPESKAAAKNRRRREGKKQLAPADDSISPPNSSSTNGNTAESNVSYVVGGVQSFEEKKIRSLLKKLRAIETLKTKQANGEPLEDTQVLKIKTEDKIRNELAVLGWEE</sequence>
<dbReference type="OrthoDB" id="2194683at2759"/>
<evidence type="ECO:0000256" key="6">
    <source>
        <dbReference type="ARBA" id="ARBA00022845"/>
    </source>
</evidence>
<accession>A0A1D2VKI8</accession>
<keyword evidence="12" id="KW-1185">Reference proteome</keyword>
<evidence type="ECO:0000256" key="9">
    <source>
        <dbReference type="SAM" id="MobiDB-lite"/>
    </source>
</evidence>
<dbReference type="AlphaFoldDB" id="A0A1D2VKI8"/>
<name>A0A1D2VKI8_9ASCO</name>
<dbReference type="GO" id="GO:0043022">
    <property type="term" value="F:ribosome binding"/>
    <property type="evidence" value="ECO:0007669"/>
    <property type="project" value="UniProtKB-UniRule"/>
</dbReference>
<dbReference type="Pfam" id="PF08662">
    <property type="entry name" value="eIF2A"/>
    <property type="match status" value="1"/>
</dbReference>
<dbReference type="Proteomes" id="UP000095038">
    <property type="component" value="Unassembled WGS sequence"/>
</dbReference>
<reference evidence="12" key="1">
    <citation type="submission" date="2016-05" db="EMBL/GenBank/DDBJ databases">
        <title>Comparative genomics of biotechnologically important yeasts.</title>
        <authorList>
            <consortium name="DOE Joint Genome Institute"/>
            <person name="Riley R."/>
            <person name="Haridas S."/>
            <person name="Wolfe K.H."/>
            <person name="Lopes M.R."/>
            <person name="Hittinger C.T."/>
            <person name="Goker M."/>
            <person name="Salamov A."/>
            <person name="Wisecaver J."/>
            <person name="Long T.M."/>
            <person name="Aerts A.L."/>
            <person name="Barry K."/>
            <person name="Choi C."/>
            <person name="Clum A."/>
            <person name="Coughlan A.Y."/>
            <person name="Deshpande S."/>
            <person name="Douglass A.P."/>
            <person name="Hanson S.J."/>
            <person name="Klenk H.-P."/>
            <person name="Labutti K."/>
            <person name="Lapidus A."/>
            <person name="Lindquist E."/>
            <person name="Lipzen A."/>
            <person name="Meier-Kolthoff J.P."/>
            <person name="Ohm R.A."/>
            <person name="Otillar R.P."/>
            <person name="Pangilinan J."/>
            <person name="Peng Y."/>
            <person name="Rokas A."/>
            <person name="Rosa C.A."/>
            <person name="Scheuner C."/>
            <person name="Sibirny A.A."/>
            <person name="Slot J.C."/>
            <person name="Stielow J.B."/>
            <person name="Sun H."/>
            <person name="Kurtzman C.P."/>
            <person name="Blackwell M."/>
            <person name="Grigoriev I.V."/>
            <person name="Jeffries T.W."/>
        </authorList>
    </citation>
    <scope>NUCLEOTIDE SEQUENCE [LARGE SCALE GENOMIC DNA]</scope>
    <source>
        <strain evidence="12">DSM 1968</strain>
    </source>
</reference>
<evidence type="ECO:0000256" key="4">
    <source>
        <dbReference type="ARBA" id="ARBA00022574"/>
    </source>
</evidence>
<dbReference type="FunFam" id="2.130.10.10:FF:000596">
    <property type="entry name" value="Eukaryotic translation initiation factor 2A"/>
    <property type="match status" value="1"/>
</dbReference>
<dbReference type="FunCoup" id="A0A1D2VKI8">
    <property type="interactions" value="1208"/>
</dbReference>
<dbReference type="GeneID" id="30968130"/>
<dbReference type="InterPro" id="IPR013979">
    <property type="entry name" value="TIF_beta_prop-like"/>
</dbReference>
<organism evidence="11 12">
    <name type="scientific">Ascoidea rubescens DSM 1968</name>
    <dbReference type="NCBI Taxonomy" id="1344418"/>
    <lineage>
        <taxon>Eukaryota</taxon>
        <taxon>Fungi</taxon>
        <taxon>Dikarya</taxon>
        <taxon>Ascomycota</taxon>
        <taxon>Saccharomycotina</taxon>
        <taxon>Saccharomycetes</taxon>
        <taxon>Ascoideaceae</taxon>
        <taxon>Ascoidea</taxon>
    </lineage>
</organism>
<feature type="region of interest" description="Disordered" evidence="9">
    <location>
        <begin position="519"/>
        <end position="577"/>
    </location>
</feature>
<dbReference type="InParanoid" id="A0A1D2VKI8"/>
<dbReference type="GO" id="GO:0017148">
    <property type="term" value="P:negative regulation of translation"/>
    <property type="evidence" value="ECO:0007669"/>
    <property type="project" value="EnsemblFungi"/>
</dbReference>
<dbReference type="Gene3D" id="2.130.10.10">
    <property type="entry name" value="YVTN repeat-like/Quinoprotein amine dehydrogenase"/>
    <property type="match status" value="1"/>
</dbReference>
<keyword evidence="6 8" id="KW-0810">Translation regulation</keyword>
<dbReference type="EMBL" id="KV454478">
    <property type="protein sequence ID" value="ODV62116.1"/>
    <property type="molecule type" value="Genomic_DNA"/>
</dbReference>
<dbReference type="GO" id="GO:0022627">
    <property type="term" value="C:cytosolic small ribosomal subunit"/>
    <property type="evidence" value="ECO:0007669"/>
    <property type="project" value="TreeGrafter"/>
</dbReference>
<keyword evidence="4" id="KW-0853">WD repeat</keyword>
<dbReference type="STRING" id="1344418.A0A1D2VKI8"/>
<keyword evidence="3 8" id="KW-0396">Initiation factor</keyword>
<gene>
    <name evidence="11" type="ORF">ASCRUDRAFT_80415</name>
</gene>
<dbReference type="GO" id="GO:0003743">
    <property type="term" value="F:translation initiation factor activity"/>
    <property type="evidence" value="ECO:0007669"/>
    <property type="project" value="UniProtKB-UniRule"/>
</dbReference>
<dbReference type="RefSeq" id="XP_020048423.1">
    <property type="nucleotide sequence ID" value="XM_020194494.1"/>
</dbReference>
<comment type="similarity">
    <text evidence="1 8">Belongs to the WD repeat EIF2A family.</text>
</comment>
<evidence type="ECO:0000313" key="12">
    <source>
        <dbReference type="Proteomes" id="UP000095038"/>
    </source>
</evidence>
<evidence type="ECO:0000259" key="10">
    <source>
        <dbReference type="Pfam" id="PF08662"/>
    </source>
</evidence>
<dbReference type="SUPFAM" id="SSF82171">
    <property type="entry name" value="DPP6 N-terminal domain-like"/>
    <property type="match status" value="1"/>
</dbReference>
<evidence type="ECO:0000256" key="3">
    <source>
        <dbReference type="ARBA" id="ARBA00022540"/>
    </source>
</evidence>
<proteinExistence type="inferred from homology"/>
<protein>
    <recommendedName>
        <fullName evidence="2 8">Eukaryotic translation initiation factor 2A</fullName>
        <shortName evidence="8">eIF-2A</shortName>
    </recommendedName>
</protein>
<feature type="compositionally biased region" description="Low complexity" evidence="9">
    <location>
        <begin position="557"/>
        <end position="576"/>
    </location>
</feature>
<feature type="region of interest" description="Disordered" evidence="9">
    <location>
        <begin position="480"/>
        <end position="502"/>
    </location>
</feature>
<evidence type="ECO:0000256" key="2">
    <source>
        <dbReference type="ARBA" id="ARBA00013819"/>
    </source>
</evidence>
<keyword evidence="5" id="KW-0677">Repeat</keyword>
<dbReference type="InterPro" id="IPR015943">
    <property type="entry name" value="WD40/YVTN_repeat-like_dom_sf"/>
</dbReference>
<dbReference type="GO" id="GO:0000049">
    <property type="term" value="F:tRNA binding"/>
    <property type="evidence" value="ECO:0007669"/>
    <property type="project" value="UniProtKB-UniRule"/>
</dbReference>
<dbReference type="PANTHER" id="PTHR13227:SF0">
    <property type="entry name" value="EUKARYOTIC TRANSLATION INITIATION FACTOR 2A"/>
    <property type="match status" value="1"/>
</dbReference>
<dbReference type="InterPro" id="IPR011387">
    <property type="entry name" value="TIF2A"/>
</dbReference>
<dbReference type="GO" id="GO:0003729">
    <property type="term" value="F:mRNA binding"/>
    <property type="evidence" value="ECO:0007669"/>
    <property type="project" value="TreeGrafter"/>
</dbReference>